<gene>
    <name evidence="2" type="ORF">R9Z33_05530</name>
</gene>
<dbReference type="RefSeq" id="WP_318650303.1">
    <property type="nucleotide sequence ID" value="NZ_CP137852.1"/>
</dbReference>
<dbReference type="Proteomes" id="UP001305521">
    <property type="component" value="Chromosome"/>
</dbReference>
<dbReference type="SUPFAM" id="SSF50475">
    <property type="entry name" value="FMN-binding split barrel"/>
    <property type="match status" value="1"/>
</dbReference>
<organism evidence="2 3">
    <name type="scientific">Sediminicoccus rosea</name>
    <dbReference type="NCBI Taxonomy" id="1225128"/>
    <lineage>
        <taxon>Bacteria</taxon>
        <taxon>Pseudomonadati</taxon>
        <taxon>Pseudomonadota</taxon>
        <taxon>Alphaproteobacteria</taxon>
        <taxon>Acetobacterales</taxon>
        <taxon>Roseomonadaceae</taxon>
        <taxon>Sediminicoccus</taxon>
    </lineage>
</organism>
<dbReference type="PANTHER" id="PTHR42815:SF2">
    <property type="entry name" value="FAD-BINDING, PUTATIVE (AFU_ORTHOLOGUE AFUA_6G07600)-RELATED"/>
    <property type="match status" value="1"/>
</dbReference>
<evidence type="ECO:0000313" key="3">
    <source>
        <dbReference type="Proteomes" id="UP001305521"/>
    </source>
</evidence>
<dbReference type="InterPro" id="IPR024029">
    <property type="entry name" value="Pyridox_Oxase_FMN-dep"/>
</dbReference>
<keyword evidence="3" id="KW-1185">Reference proteome</keyword>
<dbReference type="Gene3D" id="2.30.110.10">
    <property type="entry name" value="Electron Transport, Fmn-binding Protein, Chain A"/>
    <property type="match status" value="1"/>
</dbReference>
<reference evidence="2 3" key="1">
    <citation type="submission" date="2023-11" db="EMBL/GenBank/DDBJ databases">
        <title>Arctic aerobic anoxygenic photoheterotroph Sediminicoccus rosea KRV36 adapts its photosynthesis to long days of polar summer.</title>
        <authorList>
            <person name="Tomasch J."/>
            <person name="Kopejtka K."/>
            <person name="Bily T."/>
            <person name="Gardiner A.T."/>
            <person name="Gardian Z."/>
            <person name="Shivaramu S."/>
            <person name="Koblizek M."/>
            <person name="Engelhardt F."/>
            <person name="Kaftan D."/>
        </authorList>
    </citation>
    <scope>NUCLEOTIDE SEQUENCE [LARGE SCALE GENOMIC DNA]</scope>
    <source>
        <strain evidence="2 3">R-30</strain>
    </source>
</reference>
<dbReference type="InterPro" id="IPR012349">
    <property type="entry name" value="Split_barrel_FMN-bd"/>
</dbReference>
<dbReference type="PANTHER" id="PTHR42815">
    <property type="entry name" value="FAD-BINDING, PUTATIVE (AFU_ORTHOLOGUE AFUA_6G07600)-RELATED"/>
    <property type="match status" value="1"/>
</dbReference>
<dbReference type="InterPro" id="IPR011576">
    <property type="entry name" value="Pyridox_Oxase_N"/>
</dbReference>
<dbReference type="EMBL" id="CP137852">
    <property type="protein sequence ID" value="WPB86331.1"/>
    <property type="molecule type" value="Genomic_DNA"/>
</dbReference>
<accession>A0ABZ0PM81</accession>
<proteinExistence type="predicted"/>
<protein>
    <submittedName>
        <fullName evidence="2">Pyridoxamine 5'-phosphate oxidase family protein</fullName>
    </submittedName>
</protein>
<evidence type="ECO:0000259" key="1">
    <source>
        <dbReference type="Pfam" id="PF01243"/>
    </source>
</evidence>
<name>A0ABZ0PM81_9PROT</name>
<evidence type="ECO:0000313" key="2">
    <source>
        <dbReference type="EMBL" id="WPB86331.1"/>
    </source>
</evidence>
<feature type="domain" description="Pyridoxamine 5'-phosphate oxidase N-terminal" evidence="1">
    <location>
        <begin position="35"/>
        <end position="151"/>
    </location>
</feature>
<sequence length="203" mass="22046">MDPHAVTSLDHLLSLYDEVMPVAASKSTDRLDAPTRAFIAASPFCLLGTQGARGNHITPRGDAPGFVEVLDDHRVMLPDRKGNNRLDGLRDILEDNRVSLLFLIPGVNETLRLHGLATISTDPELRARCVAQGKTPTTVLVIEVREIFMQCAKAFMRSALWAGQARPEGVPTMGQLISAHKKGGIDPAAYDQAAPARLKANLY</sequence>
<dbReference type="Pfam" id="PF01243">
    <property type="entry name" value="PNPOx_N"/>
    <property type="match status" value="1"/>
</dbReference>
<dbReference type="NCBIfam" id="TIGR04025">
    <property type="entry name" value="PPOX_FMN_DR2398"/>
    <property type="match status" value="1"/>
</dbReference>